<dbReference type="EnsemblBacteria" id="ABQ87961">
    <property type="protein sequence ID" value="ABQ87961"/>
    <property type="gene ID" value="Msm_1756"/>
</dbReference>
<dbReference type="eggNOG" id="arCOG02431">
    <property type="taxonomic scope" value="Archaea"/>
</dbReference>
<dbReference type="Pfam" id="PF02481">
    <property type="entry name" value="DNA_processg_A"/>
    <property type="match status" value="1"/>
</dbReference>
<dbReference type="InterPro" id="IPR003488">
    <property type="entry name" value="DprA"/>
</dbReference>
<organism evidence="3 4">
    <name type="scientific">Methanobrevibacter smithii (strain ATCC 35061 / DSM 861 / OCM 144 / PS)</name>
    <dbReference type="NCBI Taxonomy" id="420247"/>
    <lineage>
        <taxon>Archaea</taxon>
        <taxon>Methanobacteriati</taxon>
        <taxon>Methanobacteriota</taxon>
        <taxon>Methanomada group</taxon>
        <taxon>Methanobacteria</taxon>
        <taxon>Methanobacteriales</taxon>
        <taxon>Methanobacteriaceae</taxon>
        <taxon>Methanobrevibacter</taxon>
    </lineage>
</organism>
<dbReference type="BioCyc" id="MSMI420247:GHWZ-1798-MONOMER"/>
<dbReference type="PANTHER" id="PTHR43022:SF1">
    <property type="entry name" value="PROTEIN SMF"/>
    <property type="match status" value="1"/>
</dbReference>
<dbReference type="GO" id="GO:0009294">
    <property type="term" value="P:DNA-mediated transformation"/>
    <property type="evidence" value="ECO:0007669"/>
    <property type="project" value="InterPro"/>
</dbReference>
<protein>
    <submittedName>
        <fullName evidence="3">Smf protein</fullName>
    </submittedName>
</protein>
<dbReference type="PANTHER" id="PTHR43022">
    <property type="entry name" value="PROTEIN SMF"/>
    <property type="match status" value="1"/>
</dbReference>
<proteinExistence type="inferred from homology"/>
<dbReference type="SUPFAM" id="SSF102405">
    <property type="entry name" value="MCP/YpsA-like"/>
    <property type="match status" value="1"/>
</dbReference>
<accession>A5UP33</accession>
<dbReference type="Proteomes" id="UP000001992">
    <property type="component" value="Chromosome"/>
</dbReference>
<dbReference type="PATRIC" id="fig|420247.28.peg.1745"/>
<dbReference type="STRING" id="420247.Msm_1756"/>
<evidence type="ECO:0000256" key="1">
    <source>
        <dbReference type="ARBA" id="ARBA00006525"/>
    </source>
</evidence>
<dbReference type="GeneID" id="78818398"/>
<dbReference type="RefSeq" id="WP_011954754.1">
    <property type="nucleotide sequence ID" value="NC_009515.1"/>
</dbReference>
<comment type="similarity">
    <text evidence="1">Belongs to the DprA/Smf family.</text>
</comment>
<evidence type="ECO:0000313" key="4">
    <source>
        <dbReference type="Proteomes" id="UP000001992"/>
    </source>
</evidence>
<gene>
    <name evidence="3" type="ordered locus">Msm_1756</name>
</gene>
<evidence type="ECO:0000259" key="2">
    <source>
        <dbReference type="Pfam" id="PF02481"/>
    </source>
</evidence>
<evidence type="ECO:0000313" key="3">
    <source>
        <dbReference type="EMBL" id="ABQ87961.1"/>
    </source>
</evidence>
<dbReference type="HOGENOM" id="CLU_029601_3_2_2"/>
<feature type="domain" description="Smf/DprA SLOG" evidence="2">
    <location>
        <begin position="75"/>
        <end position="291"/>
    </location>
</feature>
<dbReference type="KEGG" id="msi:Msm_1756"/>
<keyword evidence="4" id="KW-1185">Reference proteome</keyword>
<dbReference type="EMBL" id="CP000678">
    <property type="protein sequence ID" value="ABQ87961.1"/>
    <property type="molecule type" value="Genomic_DNA"/>
</dbReference>
<dbReference type="Gene3D" id="3.40.50.450">
    <property type="match status" value="1"/>
</dbReference>
<sequence length="312" mass="35481">MIKYKELLFLNKINRVGKVTIYTKYWDMLINSKDMDDLFNKLHKSNKISEDKLIKAKNEAEKIYDSVVNDSEINVITVFDKEYPKKLFDMENQKPLYLYVKGSMDALSKSNIAIIGTRKPSNNTEIFEKKLVKRILDVSKRVVVSGLALGCDKIAHETTVNENKITIAFLPCGLNVISPSSNKKLAKSIIEQGGCLVSEYEPDKKVFKRSYVERDKIVAAFSDIVFVLQCGEKSGTMHTVNATIDFKKVNHRDLYVYLPEDMSDGDYSGNISILKSNNGTKVSDIDEFCEEIVILEKDNNLNKNADYQSKLI</sequence>
<dbReference type="InterPro" id="IPR057666">
    <property type="entry name" value="DrpA_SLOG"/>
</dbReference>
<dbReference type="AlphaFoldDB" id="A5UP33"/>
<reference evidence="3 4" key="1">
    <citation type="journal article" date="2007" name="Proc. Natl. Acad. Sci. U.S.A.">
        <title>Genomic and metabolic adaptations of Methanobrevibacter smithii to the human gut.</title>
        <authorList>
            <person name="Samuel B.S."/>
            <person name="Hansen E.E."/>
            <person name="Manchester J.K."/>
            <person name="Coutinho P.M."/>
            <person name="Henrissat B."/>
            <person name="Fulton R."/>
            <person name="Latreille P."/>
            <person name="Kim K."/>
            <person name="Wilson R.K."/>
            <person name="Gordon J.I."/>
        </authorList>
    </citation>
    <scope>NUCLEOTIDE SEQUENCE [LARGE SCALE GENOMIC DNA]</scope>
    <source>
        <strain evidence="4">ATCC 35061 / DSM 861 / OCM 144 / PS</strain>
    </source>
</reference>
<name>A5UP33_METS3</name>